<evidence type="ECO:0000313" key="2">
    <source>
        <dbReference type="EMBL" id="GMF28595.1"/>
    </source>
</evidence>
<feature type="compositionally biased region" description="Basic and acidic residues" evidence="1">
    <location>
        <begin position="56"/>
        <end position="68"/>
    </location>
</feature>
<organism evidence="2 3">
    <name type="scientific">Phytophthora lilii</name>
    <dbReference type="NCBI Taxonomy" id="2077276"/>
    <lineage>
        <taxon>Eukaryota</taxon>
        <taxon>Sar</taxon>
        <taxon>Stramenopiles</taxon>
        <taxon>Oomycota</taxon>
        <taxon>Peronosporomycetes</taxon>
        <taxon>Peronosporales</taxon>
        <taxon>Peronosporaceae</taxon>
        <taxon>Phytophthora</taxon>
    </lineage>
</organism>
<proteinExistence type="predicted"/>
<dbReference type="AlphaFoldDB" id="A0A9W6U4A5"/>
<sequence length="130" mass="14113">MLVNLSAFSSKTALEKYISENFQVGDFCAASQFGQVYRPELASLGARFDTSCAAAESRDDTGSQEDHSGGASADSKWAPDSDGDRSSGAEIAECSDENASEVCDEDTRIILINDDSFPVRNSVWRTRRRS</sequence>
<reference evidence="2" key="1">
    <citation type="submission" date="2023-04" db="EMBL/GenBank/DDBJ databases">
        <title>Phytophthora lilii NBRC 32176.</title>
        <authorList>
            <person name="Ichikawa N."/>
            <person name="Sato H."/>
            <person name="Tonouchi N."/>
        </authorList>
    </citation>
    <scope>NUCLEOTIDE SEQUENCE</scope>
    <source>
        <strain evidence="2">NBRC 32176</strain>
    </source>
</reference>
<feature type="compositionally biased region" description="Basic and acidic residues" evidence="1">
    <location>
        <begin position="77"/>
        <end position="87"/>
    </location>
</feature>
<protein>
    <submittedName>
        <fullName evidence="2">Unnamed protein product</fullName>
    </submittedName>
</protein>
<evidence type="ECO:0000256" key="1">
    <source>
        <dbReference type="SAM" id="MobiDB-lite"/>
    </source>
</evidence>
<keyword evidence="3" id="KW-1185">Reference proteome</keyword>
<gene>
    <name evidence="2" type="ORF">Plil01_001206400</name>
</gene>
<accession>A0A9W6U4A5</accession>
<dbReference type="Proteomes" id="UP001165083">
    <property type="component" value="Unassembled WGS sequence"/>
</dbReference>
<dbReference type="EMBL" id="BSXW01000723">
    <property type="protein sequence ID" value="GMF28595.1"/>
    <property type="molecule type" value="Genomic_DNA"/>
</dbReference>
<comment type="caution">
    <text evidence="2">The sequence shown here is derived from an EMBL/GenBank/DDBJ whole genome shotgun (WGS) entry which is preliminary data.</text>
</comment>
<evidence type="ECO:0000313" key="3">
    <source>
        <dbReference type="Proteomes" id="UP001165083"/>
    </source>
</evidence>
<name>A0A9W6U4A5_9STRA</name>
<feature type="region of interest" description="Disordered" evidence="1">
    <location>
        <begin position="54"/>
        <end position="101"/>
    </location>
</feature>